<dbReference type="AlphaFoldDB" id="A0A1H5ZYJ5"/>
<evidence type="ECO:0000256" key="1">
    <source>
        <dbReference type="SAM" id="Phobius"/>
    </source>
</evidence>
<keyword evidence="3" id="KW-1185">Reference proteome</keyword>
<keyword evidence="1" id="KW-0812">Transmembrane</keyword>
<dbReference type="InterPro" id="IPR021306">
    <property type="entry name" value="DUF2878"/>
</dbReference>
<reference evidence="3" key="1">
    <citation type="submission" date="2016-10" db="EMBL/GenBank/DDBJ databases">
        <authorList>
            <person name="Varghese N."/>
            <person name="Submissions S."/>
        </authorList>
    </citation>
    <scope>NUCLEOTIDE SEQUENCE [LARGE SCALE GENOMIC DNA]</scope>
    <source>
        <strain evidence="3">CGMCC 1.7062</strain>
    </source>
</reference>
<dbReference type="RefSeq" id="WP_160111366.1">
    <property type="nucleotide sequence ID" value="NZ_FNVG01000013.1"/>
</dbReference>
<gene>
    <name evidence="2" type="ORF">SAMN04488244_11355</name>
</gene>
<feature type="transmembrane region" description="Helical" evidence="1">
    <location>
        <begin position="81"/>
        <end position="99"/>
    </location>
</feature>
<dbReference type="OrthoDB" id="6522758at2"/>
<proteinExistence type="predicted"/>
<evidence type="ECO:0008006" key="4">
    <source>
        <dbReference type="Google" id="ProtNLM"/>
    </source>
</evidence>
<keyword evidence="1" id="KW-0472">Membrane</keyword>
<dbReference type="Proteomes" id="UP000236721">
    <property type="component" value="Unassembled WGS sequence"/>
</dbReference>
<feature type="transmembrane region" description="Helical" evidence="1">
    <location>
        <begin position="30"/>
        <end position="47"/>
    </location>
</feature>
<feature type="transmembrane region" description="Helical" evidence="1">
    <location>
        <begin position="106"/>
        <end position="124"/>
    </location>
</feature>
<feature type="transmembrane region" description="Helical" evidence="1">
    <location>
        <begin position="54"/>
        <end position="75"/>
    </location>
</feature>
<organism evidence="2 3">
    <name type="scientific">Vibrio hangzhouensis</name>
    <dbReference type="NCBI Taxonomy" id="462991"/>
    <lineage>
        <taxon>Bacteria</taxon>
        <taxon>Pseudomonadati</taxon>
        <taxon>Pseudomonadota</taxon>
        <taxon>Gammaproteobacteria</taxon>
        <taxon>Vibrionales</taxon>
        <taxon>Vibrionaceae</taxon>
        <taxon>Vibrio</taxon>
    </lineage>
</organism>
<protein>
    <recommendedName>
        <fullName evidence="4">DUF2878 domain-containing protein</fullName>
    </recommendedName>
</protein>
<evidence type="ECO:0000313" key="2">
    <source>
        <dbReference type="EMBL" id="SEG40767.1"/>
    </source>
</evidence>
<feature type="transmembrane region" description="Helical" evidence="1">
    <location>
        <begin position="136"/>
        <end position="157"/>
    </location>
</feature>
<evidence type="ECO:0000313" key="3">
    <source>
        <dbReference type="Proteomes" id="UP000236721"/>
    </source>
</evidence>
<sequence>MKKGWQLVLISSWFQCIWLLSVLGQERFQWLAVSITLATIVLTYRPLAFSMTKLILLLLIGLGIDSVNVASNLLIFDVVFLPVWLLALWGIFAWYALFLAKFLTHYPVLLVSVIGGVAGALSYFAGFKIGAVTLGYSLPATLAILCAEWVLIVLLVVRMERPSRRTVSHEP</sequence>
<feature type="transmembrane region" description="Helical" evidence="1">
    <location>
        <begin position="7"/>
        <end position="24"/>
    </location>
</feature>
<dbReference type="EMBL" id="FNVG01000013">
    <property type="protein sequence ID" value="SEG40767.1"/>
    <property type="molecule type" value="Genomic_DNA"/>
</dbReference>
<accession>A0A1H5ZYJ5</accession>
<name>A0A1H5ZYJ5_9VIBR</name>
<keyword evidence="1" id="KW-1133">Transmembrane helix</keyword>
<dbReference type="Pfam" id="PF11086">
    <property type="entry name" value="DUF2878"/>
    <property type="match status" value="1"/>
</dbReference>